<proteinExistence type="predicted"/>
<sequence>MYVSSVREDALRARFRIQGYDSTQIEEEGARLHLLLAINDYATLHSLKIDTIRDDCTAIRQMQAVNDGNSTQCKWNRETSNLAVDSSVCLLGRIVTKEWACFVDSKGDHASLLFPFIEILEAVAITDKNTGQSKGYAFISLILVVQSIVIYGCSLKLFTVLLFEVEVPPTIKSTEST</sequence>
<reference evidence="1 2" key="2">
    <citation type="journal article" date="2022" name="Mol. Ecol. Resour.">
        <title>The genomes of chicory, endive, great burdock and yacon provide insights into Asteraceae paleo-polyploidization history and plant inulin production.</title>
        <authorList>
            <person name="Fan W."/>
            <person name="Wang S."/>
            <person name="Wang H."/>
            <person name="Wang A."/>
            <person name="Jiang F."/>
            <person name="Liu H."/>
            <person name="Zhao H."/>
            <person name="Xu D."/>
            <person name="Zhang Y."/>
        </authorList>
    </citation>
    <scope>NUCLEOTIDE SEQUENCE [LARGE SCALE GENOMIC DNA]</scope>
    <source>
        <strain evidence="2">cv. Punajuju</strain>
        <tissue evidence="1">Leaves</tissue>
    </source>
</reference>
<dbReference type="EMBL" id="CM042014">
    <property type="protein sequence ID" value="KAI3724640.1"/>
    <property type="molecule type" value="Genomic_DNA"/>
</dbReference>
<accession>A0ACB9BRK4</accession>
<keyword evidence="2" id="KW-1185">Reference proteome</keyword>
<gene>
    <name evidence="1" type="ORF">L2E82_36423</name>
</gene>
<organism evidence="1 2">
    <name type="scientific">Cichorium intybus</name>
    <name type="common">Chicory</name>
    <dbReference type="NCBI Taxonomy" id="13427"/>
    <lineage>
        <taxon>Eukaryota</taxon>
        <taxon>Viridiplantae</taxon>
        <taxon>Streptophyta</taxon>
        <taxon>Embryophyta</taxon>
        <taxon>Tracheophyta</taxon>
        <taxon>Spermatophyta</taxon>
        <taxon>Magnoliopsida</taxon>
        <taxon>eudicotyledons</taxon>
        <taxon>Gunneridae</taxon>
        <taxon>Pentapetalae</taxon>
        <taxon>asterids</taxon>
        <taxon>campanulids</taxon>
        <taxon>Asterales</taxon>
        <taxon>Asteraceae</taxon>
        <taxon>Cichorioideae</taxon>
        <taxon>Cichorieae</taxon>
        <taxon>Cichoriinae</taxon>
        <taxon>Cichorium</taxon>
    </lineage>
</organism>
<comment type="caution">
    <text evidence="1">The sequence shown here is derived from an EMBL/GenBank/DDBJ whole genome shotgun (WGS) entry which is preliminary data.</text>
</comment>
<name>A0ACB9BRK4_CICIN</name>
<protein>
    <submittedName>
        <fullName evidence="1">Uncharacterized protein</fullName>
    </submittedName>
</protein>
<evidence type="ECO:0000313" key="2">
    <source>
        <dbReference type="Proteomes" id="UP001055811"/>
    </source>
</evidence>
<dbReference type="Proteomes" id="UP001055811">
    <property type="component" value="Linkage Group LG06"/>
</dbReference>
<evidence type="ECO:0000313" key="1">
    <source>
        <dbReference type="EMBL" id="KAI3724640.1"/>
    </source>
</evidence>
<reference evidence="2" key="1">
    <citation type="journal article" date="2022" name="Mol. Ecol. Resour.">
        <title>The genomes of chicory, endive, great burdock and yacon provide insights into Asteraceae palaeo-polyploidization history and plant inulin production.</title>
        <authorList>
            <person name="Fan W."/>
            <person name="Wang S."/>
            <person name="Wang H."/>
            <person name="Wang A."/>
            <person name="Jiang F."/>
            <person name="Liu H."/>
            <person name="Zhao H."/>
            <person name="Xu D."/>
            <person name="Zhang Y."/>
        </authorList>
    </citation>
    <scope>NUCLEOTIDE SEQUENCE [LARGE SCALE GENOMIC DNA]</scope>
    <source>
        <strain evidence="2">cv. Punajuju</strain>
    </source>
</reference>